<reference evidence="2" key="1">
    <citation type="submission" date="2022-12" db="EMBL/GenBank/DDBJ databases">
        <authorList>
            <person name="Petersen C."/>
        </authorList>
    </citation>
    <scope>NUCLEOTIDE SEQUENCE</scope>
    <source>
        <strain evidence="2">IBT 21472</strain>
    </source>
</reference>
<dbReference type="AlphaFoldDB" id="A0A9W9Q2P6"/>
<keyword evidence="3" id="KW-1185">Reference proteome</keyword>
<proteinExistence type="predicted"/>
<name>A0A9W9Q2P6_9EURO</name>
<keyword evidence="1" id="KW-0472">Membrane</keyword>
<keyword evidence="1" id="KW-0812">Transmembrane</keyword>
<feature type="transmembrane region" description="Helical" evidence="1">
    <location>
        <begin position="40"/>
        <end position="64"/>
    </location>
</feature>
<organism evidence="2 3">
    <name type="scientific">Penicillium atrosanguineum</name>
    <dbReference type="NCBI Taxonomy" id="1132637"/>
    <lineage>
        <taxon>Eukaryota</taxon>
        <taxon>Fungi</taxon>
        <taxon>Dikarya</taxon>
        <taxon>Ascomycota</taxon>
        <taxon>Pezizomycotina</taxon>
        <taxon>Eurotiomycetes</taxon>
        <taxon>Eurotiomycetidae</taxon>
        <taxon>Eurotiales</taxon>
        <taxon>Aspergillaceae</taxon>
        <taxon>Penicillium</taxon>
    </lineage>
</organism>
<evidence type="ECO:0000313" key="3">
    <source>
        <dbReference type="Proteomes" id="UP001147746"/>
    </source>
</evidence>
<comment type="caution">
    <text evidence="2">The sequence shown here is derived from an EMBL/GenBank/DDBJ whole genome shotgun (WGS) entry which is preliminary data.</text>
</comment>
<evidence type="ECO:0000256" key="1">
    <source>
        <dbReference type="SAM" id="Phobius"/>
    </source>
</evidence>
<dbReference type="Proteomes" id="UP001147746">
    <property type="component" value="Unassembled WGS sequence"/>
</dbReference>
<keyword evidence="1" id="KW-1133">Transmembrane helix</keyword>
<reference evidence="2" key="2">
    <citation type="journal article" date="2023" name="IMA Fungus">
        <title>Comparative genomic study of the Penicillium genus elucidates a diverse pangenome and 15 lateral gene transfer events.</title>
        <authorList>
            <person name="Petersen C."/>
            <person name="Sorensen T."/>
            <person name="Nielsen M.R."/>
            <person name="Sondergaard T.E."/>
            <person name="Sorensen J.L."/>
            <person name="Fitzpatrick D.A."/>
            <person name="Frisvad J.C."/>
            <person name="Nielsen K.L."/>
        </authorList>
    </citation>
    <scope>NUCLEOTIDE SEQUENCE</scope>
    <source>
        <strain evidence="2">IBT 21472</strain>
    </source>
</reference>
<evidence type="ECO:0000313" key="2">
    <source>
        <dbReference type="EMBL" id="KAJ5323471.1"/>
    </source>
</evidence>
<accession>A0A9W9Q2P6</accession>
<gene>
    <name evidence="2" type="ORF">N7476_002071</name>
</gene>
<sequence length="80" mass="8710">MASSTHATELKLECATPADGSIDNQDPPCEDVFLEGGLHAWFTVAGIAACLFVSFAWVNCVGIFRPRYGVFQHLELRIAP</sequence>
<protein>
    <submittedName>
        <fullName evidence="2">Major facilitator superfamily transporter</fullName>
    </submittedName>
</protein>
<dbReference type="EMBL" id="JAPZBO010000002">
    <property type="protein sequence ID" value="KAJ5323471.1"/>
    <property type="molecule type" value="Genomic_DNA"/>
</dbReference>